<feature type="compositionally biased region" description="Basic and acidic residues" evidence="1">
    <location>
        <begin position="117"/>
        <end position="128"/>
    </location>
</feature>
<reference evidence="3 4" key="1">
    <citation type="submission" date="2021-07" db="EMBL/GenBank/DDBJ databases">
        <title>The Aristolochia fimbriata genome: insights into angiosperm evolution, floral development and chemical biosynthesis.</title>
        <authorList>
            <person name="Jiao Y."/>
        </authorList>
    </citation>
    <scope>NUCLEOTIDE SEQUENCE [LARGE SCALE GENOMIC DNA]</scope>
    <source>
        <strain evidence="3">IBCAS-2021</strain>
        <tissue evidence="3">Leaf</tissue>
    </source>
</reference>
<proteinExistence type="predicted"/>
<dbReference type="Proteomes" id="UP000825729">
    <property type="component" value="Unassembled WGS sequence"/>
</dbReference>
<feature type="signal peptide" evidence="2">
    <location>
        <begin position="1"/>
        <end position="16"/>
    </location>
</feature>
<dbReference type="EMBL" id="JAINDJ010000007">
    <property type="protein sequence ID" value="KAG9441528.1"/>
    <property type="molecule type" value="Genomic_DNA"/>
</dbReference>
<evidence type="ECO:0000256" key="2">
    <source>
        <dbReference type="SAM" id="SignalP"/>
    </source>
</evidence>
<dbReference type="AlphaFoldDB" id="A0AAV7E2B2"/>
<gene>
    <name evidence="3" type="ORF">H6P81_017382</name>
</gene>
<sequence length="262" mass="29902">MAGRLFLFYFFPFVDLYLFLHDAFPDASHYPLVACRDDQPGWTSMVYQIFDGSLELLINVMVIRSSHLSVYLSDLTIIQSWMAWVSLEGVMIHLIPTQWEGEGRLEGGEPEGGEPEGGARGRDNKGGEGRGSTDFPLLCVSIFDSQQVYMYMSYKSVQIIEVLPIIRSIRPISDSILTILNPQQWQTPLPLLLPSPLFYPLFLFLQQHCRPLCFPLPVVLCMITGWTHRSLRFLQVRSIRSSTAQFDNKTLWVLTRLDLPLG</sequence>
<comment type="caution">
    <text evidence="3">The sequence shown here is derived from an EMBL/GenBank/DDBJ whole genome shotgun (WGS) entry which is preliminary data.</text>
</comment>
<protein>
    <submittedName>
        <fullName evidence="3">Uncharacterized protein</fullName>
    </submittedName>
</protein>
<accession>A0AAV7E2B2</accession>
<keyword evidence="2" id="KW-0732">Signal</keyword>
<evidence type="ECO:0000256" key="1">
    <source>
        <dbReference type="SAM" id="MobiDB-lite"/>
    </source>
</evidence>
<feature type="region of interest" description="Disordered" evidence="1">
    <location>
        <begin position="102"/>
        <end position="129"/>
    </location>
</feature>
<feature type="chain" id="PRO_5043809601" evidence="2">
    <location>
        <begin position="17"/>
        <end position="262"/>
    </location>
</feature>
<name>A0AAV7E2B2_ARIFI</name>
<evidence type="ECO:0000313" key="3">
    <source>
        <dbReference type="EMBL" id="KAG9441528.1"/>
    </source>
</evidence>
<keyword evidence="4" id="KW-1185">Reference proteome</keyword>
<evidence type="ECO:0000313" key="4">
    <source>
        <dbReference type="Proteomes" id="UP000825729"/>
    </source>
</evidence>
<organism evidence="3 4">
    <name type="scientific">Aristolochia fimbriata</name>
    <name type="common">White veined hardy Dutchman's pipe vine</name>
    <dbReference type="NCBI Taxonomy" id="158543"/>
    <lineage>
        <taxon>Eukaryota</taxon>
        <taxon>Viridiplantae</taxon>
        <taxon>Streptophyta</taxon>
        <taxon>Embryophyta</taxon>
        <taxon>Tracheophyta</taxon>
        <taxon>Spermatophyta</taxon>
        <taxon>Magnoliopsida</taxon>
        <taxon>Magnoliidae</taxon>
        <taxon>Piperales</taxon>
        <taxon>Aristolochiaceae</taxon>
        <taxon>Aristolochia</taxon>
    </lineage>
</organism>